<reference evidence="3 4" key="1">
    <citation type="submission" date="2023-07" db="EMBL/GenBank/DDBJ databases">
        <title>Genomic Encyclopedia of Type Strains, Phase IV (KMG-IV): sequencing the most valuable type-strain genomes for metagenomic binning, comparative biology and taxonomic classification.</title>
        <authorList>
            <person name="Goeker M."/>
        </authorList>
    </citation>
    <scope>NUCLEOTIDE SEQUENCE [LARGE SCALE GENOMIC DNA]</scope>
    <source>
        <strain evidence="3 4">DSM 19619</strain>
    </source>
</reference>
<dbReference type="RefSeq" id="WP_307275334.1">
    <property type="nucleotide sequence ID" value="NZ_JAUSVX010000007.1"/>
</dbReference>
<dbReference type="EMBL" id="JAUSVX010000007">
    <property type="protein sequence ID" value="MDQ0470955.1"/>
    <property type="molecule type" value="Genomic_DNA"/>
</dbReference>
<keyword evidence="2" id="KW-1133">Transmembrane helix</keyword>
<gene>
    <name evidence="3" type="ORF">QO011_003974</name>
</gene>
<keyword evidence="2" id="KW-0472">Membrane</keyword>
<evidence type="ECO:0000256" key="1">
    <source>
        <dbReference type="SAM" id="MobiDB-lite"/>
    </source>
</evidence>
<sequence length="57" mass="6045">MSRNTPRWVRALPHAPAPRRPAPGRRTGPRLSEMILAATAAALLIAAAARLLLVVAP</sequence>
<keyword evidence="4" id="KW-1185">Reference proteome</keyword>
<feature type="transmembrane region" description="Helical" evidence="2">
    <location>
        <begin position="35"/>
        <end position="56"/>
    </location>
</feature>
<keyword evidence="2" id="KW-0812">Transmembrane</keyword>
<evidence type="ECO:0000256" key="2">
    <source>
        <dbReference type="SAM" id="Phobius"/>
    </source>
</evidence>
<protein>
    <submittedName>
        <fullName evidence="3">Uncharacterized protein</fullName>
    </submittedName>
</protein>
<accession>A0ABU0JBI2</accession>
<evidence type="ECO:0000313" key="4">
    <source>
        <dbReference type="Proteomes" id="UP001242480"/>
    </source>
</evidence>
<organism evidence="3 4">
    <name type="scientific">Labrys wisconsinensis</name>
    <dbReference type="NCBI Taxonomy" id="425677"/>
    <lineage>
        <taxon>Bacteria</taxon>
        <taxon>Pseudomonadati</taxon>
        <taxon>Pseudomonadota</taxon>
        <taxon>Alphaproteobacteria</taxon>
        <taxon>Hyphomicrobiales</taxon>
        <taxon>Xanthobacteraceae</taxon>
        <taxon>Labrys</taxon>
    </lineage>
</organism>
<name>A0ABU0JBI2_9HYPH</name>
<proteinExistence type="predicted"/>
<dbReference type="Proteomes" id="UP001242480">
    <property type="component" value="Unassembled WGS sequence"/>
</dbReference>
<comment type="caution">
    <text evidence="3">The sequence shown here is derived from an EMBL/GenBank/DDBJ whole genome shotgun (WGS) entry which is preliminary data.</text>
</comment>
<feature type="region of interest" description="Disordered" evidence="1">
    <location>
        <begin position="1"/>
        <end position="28"/>
    </location>
</feature>
<evidence type="ECO:0000313" key="3">
    <source>
        <dbReference type="EMBL" id="MDQ0470955.1"/>
    </source>
</evidence>